<dbReference type="PANTHER" id="PTHR34979">
    <property type="entry name" value="INNER MEMBRANE PROTEIN YGAZ"/>
    <property type="match status" value="1"/>
</dbReference>
<dbReference type="PANTHER" id="PTHR34979:SF1">
    <property type="entry name" value="INNER MEMBRANE PROTEIN YGAZ"/>
    <property type="match status" value="1"/>
</dbReference>
<evidence type="ECO:0000256" key="6">
    <source>
        <dbReference type="ARBA" id="ARBA00022989"/>
    </source>
</evidence>
<dbReference type="Proteomes" id="UP000238365">
    <property type="component" value="Chromosome"/>
</dbReference>
<proteinExistence type="inferred from homology"/>
<evidence type="ECO:0000313" key="9">
    <source>
        <dbReference type="EMBL" id="AUX93190.1"/>
    </source>
</evidence>
<dbReference type="RefSeq" id="WP_104957054.1">
    <property type="nucleotide sequence ID" value="NZ_CP026377.1"/>
</dbReference>
<comment type="similarity">
    <text evidence="2">Belongs to the AzlC family.</text>
</comment>
<dbReference type="Pfam" id="PF03591">
    <property type="entry name" value="AzlC"/>
    <property type="match status" value="1"/>
</dbReference>
<evidence type="ECO:0000256" key="8">
    <source>
        <dbReference type="SAM" id="Phobius"/>
    </source>
</evidence>
<organism evidence="9 10">
    <name type="scientific">Mixta gaviniae</name>
    <dbReference type="NCBI Taxonomy" id="665914"/>
    <lineage>
        <taxon>Bacteria</taxon>
        <taxon>Pseudomonadati</taxon>
        <taxon>Pseudomonadota</taxon>
        <taxon>Gammaproteobacteria</taxon>
        <taxon>Enterobacterales</taxon>
        <taxon>Erwiniaceae</taxon>
        <taxon>Mixta</taxon>
    </lineage>
</organism>
<keyword evidence="5 8" id="KW-0812">Transmembrane</keyword>
<keyword evidence="7 8" id="KW-0472">Membrane</keyword>
<dbReference type="GO" id="GO:0005886">
    <property type="term" value="C:plasma membrane"/>
    <property type="evidence" value="ECO:0007669"/>
    <property type="project" value="UniProtKB-SubCell"/>
</dbReference>
<dbReference type="KEGG" id="pgz:C2E15_08945"/>
<feature type="transmembrane region" description="Helical" evidence="8">
    <location>
        <begin position="159"/>
        <end position="178"/>
    </location>
</feature>
<evidence type="ECO:0000256" key="3">
    <source>
        <dbReference type="ARBA" id="ARBA00022448"/>
    </source>
</evidence>
<dbReference type="GO" id="GO:1903785">
    <property type="term" value="P:L-valine transmembrane transport"/>
    <property type="evidence" value="ECO:0007669"/>
    <property type="project" value="TreeGrafter"/>
</dbReference>
<evidence type="ECO:0000256" key="1">
    <source>
        <dbReference type="ARBA" id="ARBA00004651"/>
    </source>
</evidence>
<keyword evidence="10" id="KW-1185">Reference proteome</keyword>
<keyword evidence="6 8" id="KW-1133">Transmembrane helix</keyword>
<sequence>MAKRDAPLSKEVIKGIVLVCLADALVGLSYGSLAVAQGFPLWVPLALSLLVLAGASEFIFISIVAGGGSPFTAAAAGLLVNARHFPFGIAVKDLVGRGALSWLGCHIMNDESVVFGISQQRAAQRRAAYWLCGLGIAVCWPLSVAAGTQVGRWIPDTHAAGLDAVFPAILIALIFPALRQRRVAVPSIAGALVALAATPLVPVGMPVLFSLSGLLAWRRKA</sequence>
<dbReference type="InterPro" id="IPR011606">
    <property type="entry name" value="Brnchd-chn_aa_trnsp_permease"/>
</dbReference>
<accession>A0A2L0IFC3</accession>
<comment type="subcellular location">
    <subcellularLocation>
        <location evidence="1">Cell membrane</location>
        <topology evidence="1">Multi-pass membrane protein</topology>
    </subcellularLocation>
</comment>
<evidence type="ECO:0000313" key="10">
    <source>
        <dbReference type="Proteomes" id="UP000238365"/>
    </source>
</evidence>
<evidence type="ECO:0000256" key="2">
    <source>
        <dbReference type="ARBA" id="ARBA00010735"/>
    </source>
</evidence>
<protein>
    <submittedName>
        <fullName evidence="9">Branched-chain amino acid ABC transporter permease</fullName>
    </submittedName>
</protein>
<dbReference type="EMBL" id="CP026377">
    <property type="protein sequence ID" value="AUX93190.1"/>
    <property type="molecule type" value="Genomic_DNA"/>
</dbReference>
<feature type="transmembrane region" description="Helical" evidence="8">
    <location>
        <begin position="127"/>
        <end position="147"/>
    </location>
</feature>
<feature type="transmembrane region" description="Helical" evidence="8">
    <location>
        <begin position="12"/>
        <end position="35"/>
    </location>
</feature>
<evidence type="ECO:0000256" key="4">
    <source>
        <dbReference type="ARBA" id="ARBA00022475"/>
    </source>
</evidence>
<reference evidence="9 10" key="1">
    <citation type="submission" date="2018-01" db="EMBL/GenBank/DDBJ databases">
        <title>Complete and assembled Genome of Pantoea gaviniae DSM22758T.</title>
        <authorList>
            <person name="Stevens M.J.A."/>
            <person name="Zurfluh K."/>
            <person name="Stephan R."/>
        </authorList>
    </citation>
    <scope>NUCLEOTIDE SEQUENCE [LARGE SCALE GENOMIC DNA]</scope>
    <source>
        <strain evidence="9 10">DSM 22758</strain>
    </source>
</reference>
<evidence type="ECO:0000256" key="5">
    <source>
        <dbReference type="ARBA" id="ARBA00022692"/>
    </source>
</evidence>
<keyword evidence="3" id="KW-0813">Transport</keyword>
<name>A0A2L0IFC3_9GAMM</name>
<evidence type="ECO:0000256" key="7">
    <source>
        <dbReference type="ARBA" id="ARBA00023136"/>
    </source>
</evidence>
<feature type="transmembrane region" description="Helical" evidence="8">
    <location>
        <begin position="190"/>
        <end position="217"/>
    </location>
</feature>
<keyword evidence="4" id="KW-1003">Cell membrane</keyword>
<gene>
    <name evidence="9" type="ORF">C2E15_08945</name>
</gene>
<dbReference type="AlphaFoldDB" id="A0A2L0IFC3"/>